<evidence type="ECO:0000256" key="1">
    <source>
        <dbReference type="SAM" id="MobiDB-lite"/>
    </source>
</evidence>
<accession>A0AAV4CVY0</accession>
<feature type="compositionally biased region" description="Basic and acidic residues" evidence="1">
    <location>
        <begin position="99"/>
        <end position="109"/>
    </location>
</feature>
<name>A0AAV4CVY0_9GAST</name>
<dbReference type="EMBL" id="BLXT01007037">
    <property type="protein sequence ID" value="GFO36058.1"/>
    <property type="molecule type" value="Genomic_DNA"/>
</dbReference>
<comment type="caution">
    <text evidence="2">The sequence shown here is derived from an EMBL/GenBank/DDBJ whole genome shotgun (WGS) entry which is preliminary data.</text>
</comment>
<organism evidence="2 3">
    <name type="scientific">Plakobranchus ocellatus</name>
    <dbReference type="NCBI Taxonomy" id="259542"/>
    <lineage>
        <taxon>Eukaryota</taxon>
        <taxon>Metazoa</taxon>
        <taxon>Spiralia</taxon>
        <taxon>Lophotrochozoa</taxon>
        <taxon>Mollusca</taxon>
        <taxon>Gastropoda</taxon>
        <taxon>Heterobranchia</taxon>
        <taxon>Euthyneura</taxon>
        <taxon>Panpulmonata</taxon>
        <taxon>Sacoglossa</taxon>
        <taxon>Placobranchoidea</taxon>
        <taxon>Plakobranchidae</taxon>
        <taxon>Plakobranchus</taxon>
    </lineage>
</organism>
<dbReference type="Proteomes" id="UP000735302">
    <property type="component" value="Unassembled WGS sequence"/>
</dbReference>
<sequence length="109" mass="12530">MRKEEKGGALLWERRGKSIRKERKKEKKREIVKGEDKGRGKRKKGEEEVRGKFGRDMRKRRMEKKSGKGEESDGAINCPKWEKEKEAGGGIDCSVDTNVGKRERGGCEH</sequence>
<keyword evidence="3" id="KW-1185">Reference proteome</keyword>
<dbReference type="AlphaFoldDB" id="A0AAV4CVY0"/>
<evidence type="ECO:0000313" key="2">
    <source>
        <dbReference type="EMBL" id="GFO36058.1"/>
    </source>
</evidence>
<reference evidence="2 3" key="1">
    <citation type="journal article" date="2021" name="Elife">
        <title>Chloroplast acquisition without the gene transfer in kleptoplastic sea slugs, Plakobranchus ocellatus.</title>
        <authorList>
            <person name="Maeda T."/>
            <person name="Takahashi S."/>
            <person name="Yoshida T."/>
            <person name="Shimamura S."/>
            <person name="Takaki Y."/>
            <person name="Nagai Y."/>
            <person name="Toyoda A."/>
            <person name="Suzuki Y."/>
            <person name="Arimoto A."/>
            <person name="Ishii H."/>
            <person name="Satoh N."/>
            <person name="Nishiyama T."/>
            <person name="Hasebe M."/>
            <person name="Maruyama T."/>
            <person name="Minagawa J."/>
            <person name="Obokata J."/>
            <person name="Shigenobu S."/>
        </authorList>
    </citation>
    <scope>NUCLEOTIDE SEQUENCE [LARGE SCALE GENOMIC DNA]</scope>
</reference>
<gene>
    <name evidence="2" type="ORF">PoB_006256300</name>
</gene>
<feature type="compositionally biased region" description="Basic residues" evidence="1">
    <location>
        <begin position="17"/>
        <end position="27"/>
    </location>
</feature>
<feature type="compositionally biased region" description="Basic and acidic residues" evidence="1">
    <location>
        <begin position="28"/>
        <end position="56"/>
    </location>
</feature>
<proteinExistence type="predicted"/>
<protein>
    <submittedName>
        <fullName evidence="2">Uncharacterized protein</fullName>
    </submittedName>
</protein>
<feature type="region of interest" description="Disordered" evidence="1">
    <location>
        <begin position="15"/>
        <end position="109"/>
    </location>
</feature>
<evidence type="ECO:0000313" key="3">
    <source>
        <dbReference type="Proteomes" id="UP000735302"/>
    </source>
</evidence>